<dbReference type="EMBL" id="FQWQ01000001">
    <property type="protein sequence ID" value="SHG75911.1"/>
    <property type="molecule type" value="Genomic_DNA"/>
</dbReference>
<dbReference type="SUPFAM" id="SSF46689">
    <property type="entry name" value="Homeodomain-like"/>
    <property type="match status" value="1"/>
</dbReference>
<keyword evidence="2 4" id="KW-0238">DNA-binding</keyword>
<evidence type="ECO:0000313" key="6">
    <source>
        <dbReference type="EMBL" id="SHG75911.1"/>
    </source>
</evidence>
<accession>A0A1M5MFB1</accession>
<dbReference type="Gene3D" id="1.10.10.60">
    <property type="entry name" value="Homeodomain-like"/>
    <property type="match status" value="1"/>
</dbReference>
<dbReference type="PROSITE" id="PS50977">
    <property type="entry name" value="HTH_TETR_2"/>
    <property type="match status" value="1"/>
</dbReference>
<dbReference type="SUPFAM" id="SSF48498">
    <property type="entry name" value="Tetracyclin repressor-like, C-terminal domain"/>
    <property type="match status" value="1"/>
</dbReference>
<dbReference type="STRING" id="947013.SAMN04488109_1714"/>
<dbReference type="RefSeq" id="WP_073132762.1">
    <property type="nucleotide sequence ID" value="NZ_FQWQ01000001.1"/>
</dbReference>
<gene>
    <name evidence="6" type="ORF">SAMN04488109_1714</name>
</gene>
<reference evidence="6 7" key="1">
    <citation type="submission" date="2016-11" db="EMBL/GenBank/DDBJ databases">
        <authorList>
            <person name="Jaros S."/>
            <person name="Januszkiewicz K."/>
            <person name="Wedrychowicz H."/>
        </authorList>
    </citation>
    <scope>NUCLEOTIDE SEQUENCE [LARGE SCALE GENOMIC DNA]</scope>
    <source>
        <strain evidence="6 7">DSM 24574</strain>
    </source>
</reference>
<protein>
    <submittedName>
        <fullName evidence="6">Transcriptional regulator, TetR family</fullName>
    </submittedName>
</protein>
<evidence type="ECO:0000256" key="4">
    <source>
        <dbReference type="PROSITE-ProRule" id="PRU00335"/>
    </source>
</evidence>
<dbReference type="Gene3D" id="1.10.357.10">
    <property type="entry name" value="Tetracycline Repressor, domain 2"/>
    <property type="match status" value="1"/>
</dbReference>
<organism evidence="6 7">
    <name type="scientific">Chryseolinea serpens</name>
    <dbReference type="NCBI Taxonomy" id="947013"/>
    <lineage>
        <taxon>Bacteria</taxon>
        <taxon>Pseudomonadati</taxon>
        <taxon>Bacteroidota</taxon>
        <taxon>Cytophagia</taxon>
        <taxon>Cytophagales</taxon>
        <taxon>Fulvivirgaceae</taxon>
        <taxon>Chryseolinea</taxon>
    </lineage>
</organism>
<dbReference type="AlphaFoldDB" id="A0A1M5MFB1"/>
<evidence type="ECO:0000256" key="3">
    <source>
        <dbReference type="ARBA" id="ARBA00023163"/>
    </source>
</evidence>
<feature type="domain" description="HTH tetR-type" evidence="5">
    <location>
        <begin position="6"/>
        <end position="66"/>
    </location>
</feature>
<evidence type="ECO:0000313" key="7">
    <source>
        <dbReference type="Proteomes" id="UP000184212"/>
    </source>
</evidence>
<keyword evidence="7" id="KW-1185">Reference proteome</keyword>
<dbReference type="Pfam" id="PF00440">
    <property type="entry name" value="TetR_N"/>
    <property type="match status" value="1"/>
</dbReference>
<evidence type="ECO:0000259" key="5">
    <source>
        <dbReference type="PROSITE" id="PS50977"/>
    </source>
</evidence>
<proteinExistence type="predicted"/>
<dbReference type="Pfam" id="PF16925">
    <property type="entry name" value="TetR_C_13"/>
    <property type="match status" value="1"/>
</dbReference>
<dbReference type="GO" id="GO:0003677">
    <property type="term" value="F:DNA binding"/>
    <property type="evidence" value="ECO:0007669"/>
    <property type="project" value="UniProtKB-UniRule"/>
</dbReference>
<dbReference type="OrthoDB" id="9795242at2"/>
<dbReference type="InterPro" id="IPR036271">
    <property type="entry name" value="Tet_transcr_reg_TetR-rel_C_sf"/>
</dbReference>
<dbReference type="InterPro" id="IPR009057">
    <property type="entry name" value="Homeodomain-like_sf"/>
</dbReference>
<dbReference type="PANTHER" id="PTHR47506:SF10">
    <property type="entry name" value="TRANSCRIPTIONAL REGULATORY PROTEIN"/>
    <property type="match status" value="1"/>
</dbReference>
<dbReference type="InterPro" id="IPR011075">
    <property type="entry name" value="TetR_C"/>
</dbReference>
<dbReference type="PANTHER" id="PTHR47506">
    <property type="entry name" value="TRANSCRIPTIONAL REGULATORY PROTEIN"/>
    <property type="match status" value="1"/>
</dbReference>
<evidence type="ECO:0000256" key="1">
    <source>
        <dbReference type="ARBA" id="ARBA00023015"/>
    </source>
</evidence>
<sequence length="193" mass="21827">MPKEKLFDTDAVLDRAMELFWKKGYHGASINDLVEVTGLSRSSLYATFEDKHKLYVAALRHYQTLQKKGLTEALDKQSSARKKIEVIFRAYLEAILHDAHGKGCFMINTATEMTNQNKELAKIVGSDFEGMEELMFSLIKQGQSEGTISKKQKPKNLARYLFSSYLGMRLTGQAKPDRATLEDIVKLTLSVLD</sequence>
<dbReference type="InterPro" id="IPR001647">
    <property type="entry name" value="HTH_TetR"/>
</dbReference>
<dbReference type="Proteomes" id="UP000184212">
    <property type="component" value="Unassembled WGS sequence"/>
</dbReference>
<name>A0A1M5MFB1_9BACT</name>
<dbReference type="PRINTS" id="PR00455">
    <property type="entry name" value="HTHTETR"/>
</dbReference>
<keyword evidence="1" id="KW-0805">Transcription regulation</keyword>
<keyword evidence="3" id="KW-0804">Transcription</keyword>
<evidence type="ECO:0000256" key="2">
    <source>
        <dbReference type="ARBA" id="ARBA00023125"/>
    </source>
</evidence>
<feature type="DNA-binding region" description="H-T-H motif" evidence="4">
    <location>
        <begin position="29"/>
        <end position="48"/>
    </location>
</feature>